<evidence type="ECO:0000313" key="1">
    <source>
        <dbReference type="EMBL" id="KXZ43244.1"/>
    </source>
</evidence>
<sequence>MRAAGGAPGGDAAAAQQRSGTVWAASPVWPHLERMLCDRYGGSIVALGTVGDRPALVKLLRPGAAAIQAYHVEREAYDSLAELQGTMLPELPAAGRTFDDLNVFSIATALVLRETLWRVLDKR</sequence>
<comment type="caution">
    <text evidence="1">The sequence shown here is derived from an EMBL/GenBank/DDBJ whole genome shotgun (WGS) entry which is preliminary data.</text>
</comment>
<protein>
    <submittedName>
        <fullName evidence="1">Uncharacterized protein</fullName>
    </submittedName>
</protein>
<dbReference type="PANTHER" id="PTHR37171">
    <property type="entry name" value="SERINE/THREONINE-PROTEIN KINASE YRZF-RELATED"/>
    <property type="match status" value="1"/>
</dbReference>
<dbReference type="InterPro" id="IPR052396">
    <property type="entry name" value="Meiotic_Drive_Suppr_Kinase"/>
</dbReference>
<evidence type="ECO:0000313" key="2">
    <source>
        <dbReference type="Proteomes" id="UP000075714"/>
    </source>
</evidence>
<keyword evidence="2" id="KW-1185">Reference proteome</keyword>
<dbReference type="OrthoDB" id="551749at2759"/>
<dbReference type="AlphaFoldDB" id="A0A150G076"/>
<gene>
    <name evidence="1" type="ORF">GPECTOR_96g710</name>
</gene>
<dbReference type="PANTHER" id="PTHR37171:SF1">
    <property type="entry name" value="SERINE_THREONINE-PROTEIN KINASE YRZF-RELATED"/>
    <property type="match status" value="1"/>
</dbReference>
<dbReference type="Proteomes" id="UP000075714">
    <property type="component" value="Unassembled WGS sequence"/>
</dbReference>
<organism evidence="1 2">
    <name type="scientific">Gonium pectorale</name>
    <name type="common">Green alga</name>
    <dbReference type="NCBI Taxonomy" id="33097"/>
    <lineage>
        <taxon>Eukaryota</taxon>
        <taxon>Viridiplantae</taxon>
        <taxon>Chlorophyta</taxon>
        <taxon>core chlorophytes</taxon>
        <taxon>Chlorophyceae</taxon>
        <taxon>CS clade</taxon>
        <taxon>Chlamydomonadales</taxon>
        <taxon>Volvocaceae</taxon>
        <taxon>Gonium</taxon>
    </lineage>
</organism>
<proteinExistence type="predicted"/>
<accession>A0A150G076</accession>
<name>A0A150G076_GONPE</name>
<reference evidence="2" key="1">
    <citation type="journal article" date="2016" name="Nat. Commun.">
        <title>The Gonium pectorale genome demonstrates co-option of cell cycle regulation during the evolution of multicellularity.</title>
        <authorList>
            <person name="Hanschen E.R."/>
            <person name="Marriage T.N."/>
            <person name="Ferris P.J."/>
            <person name="Hamaji T."/>
            <person name="Toyoda A."/>
            <person name="Fujiyama A."/>
            <person name="Neme R."/>
            <person name="Noguchi H."/>
            <person name="Minakuchi Y."/>
            <person name="Suzuki M."/>
            <person name="Kawai-Toyooka H."/>
            <person name="Smith D.R."/>
            <person name="Sparks H."/>
            <person name="Anderson J."/>
            <person name="Bakaric R."/>
            <person name="Luria V."/>
            <person name="Karger A."/>
            <person name="Kirschner M.W."/>
            <person name="Durand P.M."/>
            <person name="Michod R.E."/>
            <person name="Nozaki H."/>
            <person name="Olson B.J."/>
        </authorList>
    </citation>
    <scope>NUCLEOTIDE SEQUENCE [LARGE SCALE GENOMIC DNA]</scope>
    <source>
        <strain evidence="2">NIES-2863</strain>
    </source>
</reference>
<dbReference type="EMBL" id="LSYV01000097">
    <property type="protein sequence ID" value="KXZ43244.1"/>
    <property type="molecule type" value="Genomic_DNA"/>
</dbReference>